<dbReference type="EMBL" id="OA577798">
    <property type="protein sequence ID" value="CAD7205946.1"/>
    <property type="molecule type" value="Genomic_DNA"/>
</dbReference>
<dbReference type="PROSITE" id="PS50157">
    <property type="entry name" value="ZINC_FINGER_C2H2_2"/>
    <property type="match status" value="2"/>
</dbReference>
<feature type="domain" description="C2H2-type" evidence="5">
    <location>
        <begin position="538"/>
        <end position="566"/>
    </location>
</feature>
<evidence type="ECO:0000256" key="4">
    <source>
        <dbReference type="SAM" id="MobiDB-lite"/>
    </source>
</evidence>
<evidence type="ECO:0000256" key="1">
    <source>
        <dbReference type="ARBA" id="ARBA00004123"/>
    </source>
</evidence>
<evidence type="ECO:0000256" key="2">
    <source>
        <dbReference type="ARBA" id="ARBA00023242"/>
    </source>
</evidence>
<keyword evidence="3" id="KW-0479">Metal-binding</keyword>
<evidence type="ECO:0000256" key="3">
    <source>
        <dbReference type="PROSITE-ProRule" id="PRU00042"/>
    </source>
</evidence>
<gene>
    <name evidence="6" type="ORF">TDIB3V08_LOCUS12096</name>
</gene>
<feature type="region of interest" description="Disordered" evidence="4">
    <location>
        <begin position="612"/>
        <end position="647"/>
    </location>
</feature>
<dbReference type="GO" id="GO:0005634">
    <property type="term" value="C:nucleus"/>
    <property type="evidence" value="ECO:0007669"/>
    <property type="project" value="UniProtKB-SubCell"/>
</dbReference>
<accession>A0A7R8VXC3</accession>
<dbReference type="GO" id="GO:0008270">
    <property type="term" value="F:zinc ion binding"/>
    <property type="evidence" value="ECO:0007669"/>
    <property type="project" value="UniProtKB-KW"/>
</dbReference>
<dbReference type="Gene3D" id="3.30.160.60">
    <property type="entry name" value="Classic Zinc Finger"/>
    <property type="match status" value="1"/>
</dbReference>
<protein>
    <recommendedName>
        <fullName evidence="5">C2H2-type domain-containing protein</fullName>
    </recommendedName>
</protein>
<evidence type="ECO:0000259" key="5">
    <source>
        <dbReference type="PROSITE" id="PS50157"/>
    </source>
</evidence>
<feature type="region of interest" description="Disordered" evidence="4">
    <location>
        <begin position="25"/>
        <end position="64"/>
    </location>
</feature>
<dbReference type="PANTHER" id="PTHR16516">
    <property type="entry name" value="AGAP007109-PA"/>
    <property type="match status" value="1"/>
</dbReference>
<dbReference type="GO" id="GO:0006355">
    <property type="term" value="P:regulation of DNA-templated transcription"/>
    <property type="evidence" value="ECO:0007669"/>
    <property type="project" value="TreeGrafter"/>
</dbReference>
<keyword evidence="3" id="KW-0863">Zinc-finger</keyword>
<dbReference type="PANTHER" id="PTHR16516:SF4">
    <property type="entry name" value="C2H2-TYPE DOMAIN-CONTAINING PROTEIN"/>
    <property type="match status" value="1"/>
</dbReference>
<sequence>MTMDINVQHRGKHQVHQSTALISSNVGSTASNNSPPTTPPPGSESPLTTSYKGQPYSSLPTTTTTIPMRNIKRSFDVAFLMAPDENLAKKQQQERHQHFITSSSMLKRSSPTLIQTTAFEPISPNSVINAKNQLFNTVQDTIQKNKQDLTLLEGVLDSVSRSSYLLRSMDSIPNSHNQRLVISRQQSSKVGLFEHTNLSLMRPSNDQEDIIEEVSKVQSTISERQELNLINISTQREDFNDDIHSTSINENNGGGKPLFMNTSGNSPGIMIRSAFTKVTTSSTKFDARNRSILPLRASPSSVSSLSGEGLSPDHISYQESMSPPVIGGGPNTSPIPSPFMQAAKSYPSPVPLLMPNSHLAQHIPSPVGKSLTTSYSSAAFLLQQESGAKHIKDNDIDSHTCMTAHTNGNFKNDIDNYLMKASITAANHHQLYGNVAEHEFMQCFPGNSVNTVKIRPNNLLYHHPESIAAYSSLAAAAYPFSATKFTNSAAAAELLVTRAQPPSLLSTVNNSAAAAAAAVVSASLLPPSFAALSLPAQNVCAKCNISFRMTSDLVYHMRSHHKGDHMIGDPMKRRREQDKLKCPVCNESFRERHHLTRHMTAHQDKEGDVVDEYEDGERTTSSGVEIAGRRRMASSGLLSSGNHGGDK</sequence>
<dbReference type="InterPro" id="IPR052296">
    <property type="entry name" value="TR-Histone_Methyltrans"/>
</dbReference>
<keyword evidence="2" id="KW-0539">Nucleus</keyword>
<comment type="subcellular location">
    <subcellularLocation>
        <location evidence="1">Nucleus</location>
    </subcellularLocation>
</comment>
<evidence type="ECO:0000313" key="6">
    <source>
        <dbReference type="EMBL" id="CAD7205946.1"/>
    </source>
</evidence>
<dbReference type="SMART" id="SM00355">
    <property type="entry name" value="ZnF_C2H2"/>
    <property type="match status" value="2"/>
</dbReference>
<dbReference type="AlphaFoldDB" id="A0A7R8VXC3"/>
<feature type="compositionally biased region" description="Polar residues" evidence="4">
    <location>
        <begin position="51"/>
        <end position="64"/>
    </location>
</feature>
<proteinExistence type="predicted"/>
<dbReference type="InterPro" id="IPR013087">
    <property type="entry name" value="Znf_C2H2_type"/>
</dbReference>
<name>A0A7R8VXC3_TIMDO</name>
<reference evidence="6" key="1">
    <citation type="submission" date="2020-11" db="EMBL/GenBank/DDBJ databases">
        <authorList>
            <person name="Tran Van P."/>
        </authorList>
    </citation>
    <scope>NUCLEOTIDE SEQUENCE</scope>
</reference>
<keyword evidence="3" id="KW-0862">Zinc</keyword>
<feature type="domain" description="C2H2-type" evidence="5">
    <location>
        <begin position="580"/>
        <end position="607"/>
    </location>
</feature>
<dbReference type="SUPFAM" id="SSF57667">
    <property type="entry name" value="beta-beta-alpha zinc fingers"/>
    <property type="match status" value="1"/>
</dbReference>
<organism evidence="6">
    <name type="scientific">Timema douglasi</name>
    <name type="common">Walking stick</name>
    <dbReference type="NCBI Taxonomy" id="61478"/>
    <lineage>
        <taxon>Eukaryota</taxon>
        <taxon>Metazoa</taxon>
        <taxon>Ecdysozoa</taxon>
        <taxon>Arthropoda</taxon>
        <taxon>Hexapoda</taxon>
        <taxon>Insecta</taxon>
        <taxon>Pterygota</taxon>
        <taxon>Neoptera</taxon>
        <taxon>Polyneoptera</taxon>
        <taxon>Phasmatodea</taxon>
        <taxon>Timematodea</taxon>
        <taxon>Timematoidea</taxon>
        <taxon>Timematidae</taxon>
        <taxon>Timema</taxon>
    </lineage>
</organism>
<dbReference type="PROSITE" id="PS00028">
    <property type="entry name" value="ZINC_FINGER_C2H2_1"/>
    <property type="match status" value="2"/>
</dbReference>
<dbReference type="InterPro" id="IPR036236">
    <property type="entry name" value="Znf_C2H2_sf"/>
</dbReference>
<dbReference type="Pfam" id="PF00096">
    <property type="entry name" value="zf-C2H2"/>
    <property type="match status" value="2"/>
</dbReference>